<comment type="caution">
    <text evidence="6">The sequence shown here is derived from an EMBL/GenBank/DDBJ whole genome shotgun (WGS) entry which is preliminary data.</text>
</comment>
<dbReference type="Pfam" id="PF01094">
    <property type="entry name" value="ANF_receptor"/>
    <property type="match status" value="1"/>
</dbReference>
<dbReference type="GO" id="GO:0016020">
    <property type="term" value="C:membrane"/>
    <property type="evidence" value="ECO:0007669"/>
    <property type="project" value="UniProtKB-SubCell"/>
</dbReference>
<dbReference type="InterPro" id="IPR028082">
    <property type="entry name" value="Peripla_BP_I"/>
</dbReference>
<protein>
    <recommendedName>
        <fullName evidence="5">Receptor ligand binding region domain-containing protein</fullName>
    </recommendedName>
</protein>
<evidence type="ECO:0000256" key="1">
    <source>
        <dbReference type="ARBA" id="ARBA00004370"/>
    </source>
</evidence>
<dbReference type="SUPFAM" id="SSF53822">
    <property type="entry name" value="Periplasmic binding protein-like I"/>
    <property type="match status" value="1"/>
</dbReference>
<evidence type="ECO:0000313" key="6">
    <source>
        <dbReference type="EMBL" id="ORY51272.1"/>
    </source>
</evidence>
<organism evidence="6 7">
    <name type="scientific">Rhizoclosmatium globosum</name>
    <dbReference type="NCBI Taxonomy" id="329046"/>
    <lineage>
        <taxon>Eukaryota</taxon>
        <taxon>Fungi</taxon>
        <taxon>Fungi incertae sedis</taxon>
        <taxon>Chytridiomycota</taxon>
        <taxon>Chytridiomycota incertae sedis</taxon>
        <taxon>Chytridiomycetes</taxon>
        <taxon>Chytridiales</taxon>
        <taxon>Chytriomycetaceae</taxon>
        <taxon>Rhizoclosmatium</taxon>
    </lineage>
</organism>
<dbReference type="InterPro" id="IPR001828">
    <property type="entry name" value="ANF_lig-bd_rcpt"/>
</dbReference>
<evidence type="ECO:0000259" key="5">
    <source>
        <dbReference type="Pfam" id="PF01094"/>
    </source>
</evidence>
<keyword evidence="7" id="KW-1185">Reference proteome</keyword>
<dbReference type="EMBL" id="MCGO01000005">
    <property type="protein sequence ID" value="ORY51272.1"/>
    <property type="molecule type" value="Genomic_DNA"/>
</dbReference>
<keyword evidence="2" id="KW-0812">Transmembrane</keyword>
<evidence type="ECO:0000256" key="4">
    <source>
        <dbReference type="ARBA" id="ARBA00023136"/>
    </source>
</evidence>
<dbReference type="Gene3D" id="3.40.50.2300">
    <property type="match status" value="1"/>
</dbReference>
<keyword evidence="4" id="KW-0472">Membrane</keyword>
<evidence type="ECO:0000256" key="3">
    <source>
        <dbReference type="ARBA" id="ARBA00022989"/>
    </source>
</evidence>
<accession>A0A1Y2CW72</accession>
<keyword evidence="3" id="KW-1133">Transmembrane helix</keyword>
<reference evidence="6 7" key="1">
    <citation type="submission" date="2016-07" db="EMBL/GenBank/DDBJ databases">
        <title>Pervasive Adenine N6-methylation of Active Genes in Fungi.</title>
        <authorList>
            <consortium name="DOE Joint Genome Institute"/>
            <person name="Mondo S.J."/>
            <person name="Dannebaum R.O."/>
            <person name="Kuo R.C."/>
            <person name="Labutti K."/>
            <person name="Haridas S."/>
            <person name="Kuo A."/>
            <person name="Salamov A."/>
            <person name="Ahrendt S.R."/>
            <person name="Lipzen A."/>
            <person name="Sullivan W."/>
            <person name="Andreopoulos W.B."/>
            <person name="Clum A."/>
            <person name="Lindquist E."/>
            <person name="Daum C."/>
            <person name="Ramamoorthy G.K."/>
            <person name="Gryganskyi A."/>
            <person name="Culley D."/>
            <person name="Magnuson J.K."/>
            <person name="James T.Y."/>
            <person name="O'Malley M.A."/>
            <person name="Stajich J.E."/>
            <person name="Spatafora J.W."/>
            <person name="Visel A."/>
            <person name="Grigoriev I.V."/>
        </authorList>
    </citation>
    <scope>NUCLEOTIDE SEQUENCE [LARGE SCALE GENOMIC DNA]</scope>
    <source>
        <strain evidence="6 7">JEL800</strain>
    </source>
</reference>
<comment type="subcellular location">
    <subcellularLocation>
        <location evidence="1">Membrane</location>
    </subcellularLocation>
</comment>
<sequence length="225" mass="24456">MTTKQNITLAIIGSYCYIDNLVWNDNGSLVSNFTLSREMGIKQLGLNGGFTYFYDLGVQMGLDYVNANESILPGFHLNVKRFSDCGAYYPAVESFNGNSGGYAQAVTAIDVVGSKDVIGAVGIEYSTLAKGLAEILSNSKIPYCTPASGSPSFTDRNDYPYFFRTFLTFGGAHVSTVEILECQTNCCYLSKGRLSGESICPGCIELYVSSLCCSSCQTPNIYHHR</sequence>
<gene>
    <name evidence="6" type="ORF">BCR33DRAFT_451181</name>
</gene>
<dbReference type="OrthoDB" id="2156141at2759"/>
<dbReference type="Proteomes" id="UP000193642">
    <property type="component" value="Unassembled WGS sequence"/>
</dbReference>
<dbReference type="AlphaFoldDB" id="A0A1Y2CW72"/>
<evidence type="ECO:0000313" key="7">
    <source>
        <dbReference type="Proteomes" id="UP000193642"/>
    </source>
</evidence>
<proteinExistence type="predicted"/>
<evidence type="ECO:0000256" key="2">
    <source>
        <dbReference type="ARBA" id="ARBA00022692"/>
    </source>
</evidence>
<feature type="domain" description="Receptor ligand binding region" evidence="5">
    <location>
        <begin position="58"/>
        <end position="168"/>
    </location>
</feature>
<name>A0A1Y2CW72_9FUNG</name>